<name>A0ABT3RLQ5_9BACT</name>
<dbReference type="EMBL" id="JAPFQN010000002">
    <property type="protein sequence ID" value="MCX2742739.1"/>
    <property type="molecule type" value="Genomic_DNA"/>
</dbReference>
<dbReference type="Gene3D" id="3.30.70.3090">
    <property type="entry name" value="ORF SCO4226, nickel-binding ferredoxin-like monomer"/>
    <property type="match status" value="2"/>
</dbReference>
<accession>A0ABT3RLQ5</accession>
<dbReference type="InterPro" id="IPR042557">
    <property type="entry name" value="SCO4226"/>
</dbReference>
<evidence type="ECO:0000313" key="2">
    <source>
        <dbReference type="Proteomes" id="UP001209885"/>
    </source>
</evidence>
<comment type="caution">
    <text evidence="1">The sequence shown here is derived from an EMBL/GenBank/DDBJ whole genome shotgun (WGS) entry which is preliminary data.</text>
</comment>
<dbReference type="InterPro" id="IPR025336">
    <property type="entry name" value="SCO4226-like"/>
</dbReference>
<keyword evidence="2" id="KW-1185">Reference proteome</keyword>
<reference evidence="1 2" key="1">
    <citation type="submission" date="2022-11" db="EMBL/GenBank/DDBJ databases">
        <title>The characterization of three novel Bacteroidetes species and genomic analysis of their roles in tidal elemental geochemical cycles.</title>
        <authorList>
            <person name="Ma K."/>
        </authorList>
    </citation>
    <scope>NUCLEOTIDE SEQUENCE [LARGE SCALE GENOMIC DNA]</scope>
    <source>
        <strain evidence="1 2">M17</strain>
    </source>
</reference>
<dbReference type="Proteomes" id="UP001209885">
    <property type="component" value="Unassembled WGS sequence"/>
</dbReference>
<protein>
    <submittedName>
        <fullName evidence="1">DUF4242 domain-containing protein</fullName>
    </submittedName>
</protein>
<proteinExistence type="predicted"/>
<sequence length="220" mass="24293">MKTIPLFCLCLMFWACNNQEKTSQEDQEVDKMEDTTEVSMEDADTRAMYIDVHDLGAGNVTAEAVAEAHEKDLAIQDSLDVNFVKYWVDEEQGKIYCLSKAHKESDIVDIHNSAHGLSPQKVHKVSEGIAADYTGDKTLYLDVHELGEDGVTAEDVAEAHEKDLAVQSDYDVNFINYWVDESSGTVMCLSEAPNAEAVRNVHKEAHGLVPVSVAAITEGE</sequence>
<evidence type="ECO:0000313" key="1">
    <source>
        <dbReference type="EMBL" id="MCX2742739.1"/>
    </source>
</evidence>
<dbReference type="RefSeq" id="WP_266055053.1">
    <property type="nucleotide sequence ID" value="NZ_JAPFQN010000002.1"/>
</dbReference>
<organism evidence="1 2">
    <name type="scientific">Mangrovivirga halotolerans</name>
    <dbReference type="NCBI Taxonomy" id="2993936"/>
    <lineage>
        <taxon>Bacteria</taxon>
        <taxon>Pseudomonadati</taxon>
        <taxon>Bacteroidota</taxon>
        <taxon>Cytophagia</taxon>
        <taxon>Cytophagales</taxon>
        <taxon>Mangrovivirgaceae</taxon>
        <taxon>Mangrovivirga</taxon>
    </lineage>
</organism>
<dbReference type="Pfam" id="PF14026">
    <property type="entry name" value="SCO4226-like"/>
    <property type="match status" value="2"/>
</dbReference>
<gene>
    <name evidence="1" type="ORF">OO013_02615</name>
</gene>